<proteinExistence type="inferred from homology"/>
<reference evidence="5 6" key="1">
    <citation type="submission" date="2023-03" db="EMBL/GenBank/DDBJ databases">
        <title>Novel Species.</title>
        <authorList>
            <person name="Ma S."/>
        </authorList>
    </citation>
    <scope>NUCLEOTIDE SEQUENCE [LARGE SCALE GENOMIC DNA]</scope>
    <source>
        <strain evidence="5 6">LIND6LT2</strain>
    </source>
</reference>
<evidence type="ECO:0000256" key="2">
    <source>
        <dbReference type="ARBA" id="ARBA00022840"/>
    </source>
</evidence>
<sequence>MDNQIIIEGTIEDIIFRNEENGYTVCSIQAKDEEIVCVGTLLEAYPGETLKIIGSWVTHPIYGNQFQIDTYEKTIPKTEDGIEKYLSSGVIKGIGPALARRIVEKFGLDTLRVIEEEWERLEEVKGISRQKALQIGEIFHEQRELRRAILFLQDYGISPSYALKIYKQYGEGTIEIVKSNPYRLAEDIFGIGFKMADQIAETVGIGEDSPHRIKAGIKFILNQYSNNGHTYMLREHLIQAAHELLGVSYELIENALIELQVYKQIWQEKMEDIEAVYLTPFYYAEMNTARRLIDLAMMKDEVQSKGIEKRIDRLEKEKRIKLAPEQRQAVKEAMSEGVLIITGGPGTGKTTTINSIISLLEEEGYDVILAAPTGRAAKRMSEATGKEASTIHRLLEITFLEEDNKKQVFERNEERPLEADVIIIDEVSMVDILLMNSLLKAVAPGTRLIFVGDVDQLPSVGPGNVLKDMIRSETIKVVRLTEVFRQARESAIVMNAHRINKGEYPVLNEKDKDFFFMKRSIQDEVIETIKQLVKKRLPAFTDCDSIKDIQILTPMRKGSLGVESLNTVLQQTLNPPSKKKREKEYRMTLFREGDKVMQIKNNYNIPWKIYNDIGMRIDEGVGVFNGDAGNIQEIDEEAQTLTVLFDDLKTVEYDFSQLDELELAYAVTIHKSQGSEYPIVIIPIHSGPPMLMNRNLLYTAVTRAKKLVVIVGLESTLHRMVDNNREINRYSSLAYRLRKIKELTS</sequence>
<dbReference type="Gene3D" id="1.10.10.2220">
    <property type="match status" value="1"/>
</dbReference>
<feature type="binding site" evidence="3">
    <location>
        <begin position="346"/>
        <end position="350"/>
    </location>
    <ligand>
        <name>ATP</name>
        <dbReference type="ChEBI" id="CHEBI:30616"/>
    </ligand>
</feature>
<dbReference type="InterPro" id="IPR055446">
    <property type="entry name" value="RecD2_N_OB"/>
</dbReference>
<dbReference type="Pfam" id="PF13538">
    <property type="entry name" value="UvrD_C_2"/>
    <property type="match status" value="1"/>
</dbReference>
<evidence type="ECO:0000256" key="3">
    <source>
        <dbReference type="HAMAP-Rule" id="MF_01488"/>
    </source>
</evidence>
<gene>
    <name evidence="3" type="primary">recD2</name>
    <name evidence="5" type="ORF">QBE51_08030</name>
</gene>
<organism evidence="5 6">
    <name type="scientific">Defluviitalea saccharophila</name>
    <dbReference type="NCBI Taxonomy" id="879970"/>
    <lineage>
        <taxon>Bacteria</taxon>
        <taxon>Bacillati</taxon>
        <taxon>Bacillota</taxon>
        <taxon>Clostridia</taxon>
        <taxon>Lachnospirales</taxon>
        <taxon>Defluviitaleaceae</taxon>
        <taxon>Defluviitalea</taxon>
    </lineage>
</organism>
<keyword evidence="1 3" id="KW-0547">Nucleotide-binding</keyword>
<keyword evidence="2 3" id="KW-0067">ATP-binding</keyword>
<protein>
    <recommendedName>
        <fullName evidence="3">ATP-dependent RecD2 DNA helicase</fullName>
        <ecNumber evidence="3">5.6.2.3</ecNumber>
    </recommendedName>
    <alternativeName>
        <fullName evidence="3">DNA 5'-3' helicase subunit RecD2</fullName>
    </alternativeName>
</protein>
<name>A0ABZ2Y0C7_9FIRM</name>
<dbReference type="InterPro" id="IPR041451">
    <property type="entry name" value="RecD2_SH13"/>
</dbReference>
<dbReference type="SUPFAM" id="SSF47781">
    <property type="entry name" value="RuvA domain 2-like"/>
    <property type="match status" value="1"/>
</dbReference>
<dbReference type="InterPro" id="IPR029493">
    <property type="entry name" value="RecD2-like_HHH"/>
</dbReference>
<evidence type="ECO:0000259" key="4">
    <source>
        <dbReference type="SMART" id="SM00382"/>
    </source>
</evidence>
<dbReference type="InterPro" id="IPR006345">
    <property type="entry name" value="RecD2"/>
</dbReference>
<accession>A0ABZ2Y0C7</accession>
<evidence type="ECO:0000313" key="5">
    <source>
        <dbReference type="EMBL" id="WZL68778.1"/>
    </source>
</evidence>
<dbReference type="NCBIfam" id="TIGR01448">
    <property type="entry name" value="recD_rel"/>
    <property type="match status" value="1"/>
</dbReference>
<evidence type="ECO:0000256" key="1">
    <source>
        <dbReference type="ARBA" id="ARBA00022741"/>
    </source>
</evidence>
<dbReference type="PANTHER" id="PTHR43788">
    <property type="entry name" value="DNA2/NAM7 HELICASE FAMILY MEMBER"/>
    <property type="match status" value="1"/>
</dbReference>
<dbReference type="CDD" id="cd17933">
    <property type="entry name" value="DEXSc_RecD-like"/>
    <property type="match status" value="1"/>
</dbReference>
<dbReference type="InterPro" id="IPR050534">
    <property type="entry name" value="Coronavir_polyprotein_1ab"/>
</dbReference>
<dbReference type="Pfam" id="PF23139">
    <property type="entry name" value="OB_YrrC"/>
    <property type="match status" value="1"/>
</dbReference>
<dbReference type="CDD" id="cd18809">
    <property type="entry name" value="SF1_C_RecD"/>
    <property type="match status" value="1"/>
</dbReference>
<dbReference type="InterPro" id="IPR010994">
    <property type="entry name" value="RuvA_2-like"/>
</dbReference>
<keyword evidence="3" id="KW-0378">Hydrolase</keyword>
<comment type="similarity">
    <text evidence="3">Belongs to the RecD family. RecD2 subfamily.</text>
</comment>
<dbReference type="InterPro" id="IPR027417">
    <property type="entry name" value="P-loop_NTPase"/>
</dbReference>
<dbReference type="Gene3D" id="3.40.50.300">
    <property type="entry name" value="P-loop containing nucleotide triphosphate hydrolases"/>
    <property type="match status" value="2"/>
</dbReference>
<keyword evidence="6" id="KW-1185">Reference proteome</keyword>
<dbReference type="Gene3D" id="1.10.150.20">
    <property type="entry name" value="5' to 3' exonuclease, C-terminal subdomain"/>
    <property type="match status" value="1"/>
</dbReference>
<dbReference type="Pfam" id="PF13245">
    <property type="entry name" value="AAA_19"/>
    <property type="match status" value="1"/>
</dbReference>
<dbReference type="PANTHER" id="PTHR43788:SF6">
    <property type="entry name" value="DNA HELICASE B"/>
    <property type="match status" value="1"/>
</dbReference>
<dbReference type="Pfam" id="PF14490">
    <property type="entry name" value="HHH_RecD2"/>
    <property type="match status" value="1"/>
</dbReference>
<dbReference type="EMBL" id="CP121687">
    <property type="protein sequence ID" value="WZL68778.1"/>
    <property type="molecule type" value="Genomic_DNA"/>
</dbReference>
<evidence type="ECO:0000313" key="6">
    <source>
        <dbReference type="Proteomes" id="UP001486565"/>
    </source>
</evidence>
<dbReference type="Pfam" id="PF18335">
    <property type="entry name" value="SH3_13"/>
    <property type="match status" value="1"/>
</dbReference>
<dbReference type="Pfam" id="PF14520">
    <property type="entry name" value="HHH_5"/>
    <property type="match status" value="1"/>
</dbReference>
<keyword evidence="3" id="KW-0413">Isomerase</keyword>
<comment type="function">
    <text evidence="3">DNA-dependent ATPase and ATP-dependent 5'-3' DNA helicase. Has no activity on blunt DNA or DNA with 3'-overhangs, requires at least 10 bases of 5'-ssDNA for helicase activity.</text>
</comment>
<dbReference type="HAMAP" id="MF_01488">
    <property type="entry name" value="RecD2"/>
    <property type="match status" value="1"/>
</dbReference>
<keyword evidence="3" id="KW-0347">Helicase</keyword>
<feature type="domain" description="AAA+ ATPase" evidence="4">
    <location>
        <begin position="335"/>
        <end position="481"/>
    </location>
</feature>
<dbReference type="RefSeq" id="WP_341875783.1">
    <property type="nucleotide sequence ID" value="NZ_CP121687.1"/>
</dbReference>
<keyword evidence="3" id="KW-0238">DNA-binding</keyword>
<comment type="catalytic activity">
    <reaction evidence="3">
        <text>ATP + H2O = ADP + phosphate + H(+)</text>
        <dbReference type="Rhea" id="RHEA:13065"/>
        <dbReference type="ChEBI" id="CHEBI:15377"/>
        <dbReference type="ChEBI" id="CHEBI:15378"/>
        <dbReference type="ChEBI" id="CHEBI:30616"/>
        <dbReference type="ChEBI" id="CHEBI:43474"/>
        <dbReference type="ChEBI" id="CHEBI:456216"/>
        <dbReference type="EC" id="5.6.2.3"/>
    </reaction>
</comment>
<dbReference type="EC" id="5.6.2.3" evidence="3"/>
<dbReference type="InterPro" id="IPR003593">
    <property type="entry name" value="AAA+_ATPase"/>
</dbReference>
<dbReference type="Proteomes" id="UP001486565">
    <property type="component" value="Chromosome"/>
</dbReference>
<dbReference type="Gene3D" id="2.30.30.940">
    <property type="match status" value="1"/>
</dbReference>
<dbReference type="SMART" id="SM00382">
    <property type="entry name" value="AAA"/>
    <property type="match status" value="1"/>
</dbReference>
<dbReference type="SUPFAM" id="SSF52540">
    <property type="entry name" value="P-loop containing nucleoside triphosphate hydrolases"/>
    <property type="match status" value="1"/>
</dbReference>
<dbReference type="InterPro" id="IPR027785">
    <property type="entry name" value="UvrD-like_helicase_C"/>
</dbReference>